<gene>
    <name evidence="1" type="ORF">LCGC14_2806150</name>
</gene>
<feature type="non-terminal residue" evidence="1">
    <location>
        <position position="257"/>
    </location>
</feature>
<comment type="caution">
    <text evidence="1">The sequence shown here is derived from an EMBL/GenBank/DDBJ whole genome shotgun (WGS) entry which is preliminary data.</text>
</comment>
<proteinExistence type="predicted"/>
<sequence>MTVRWIEGFEARIHHTWQVETYGQDGTGGYSGAAMVSNVTGRKVGKALAANAASLFTTPKLVASPTDTWIIQFAWNKTEDTAVSGAPGFRLFRQASGEQLEIRVVTGVRSGCWALEVFRGAVSLGKTQDYPWGGPRTWMVFQIAVVIHTSAGSVNIKAWDINNASSTALNLTGINTADQGVNGMDQVQFAPASTSGATHRIDDIVIMDDAGSVNNAQTSVPFLVYGQLPLDDGPTTDWFPSTGSAHYLLLDEPSTSV</sequence>
<evidence type="ECO:0000313" key="1">
    <source>
        <dbReference type="EMBL" id="KKK82163.1"/>
    </source>
</evidence>
<dbReference type="AlphaFoldDB" id="A0A0F8YL70"/>
<protein>
    <submittedName>
        <fullName evidence="1">Uncharacterized protein</fullName>
    </submittedName>
</protein>
<reference evidence="1" key="1">
    <citation type="journal article" date="2015" name="Nature">
        <title>Complex archaea that bridge the gap between prokaryotes and eukaryotes.</title>
        <authorList>
            <person name="Spang A."/>
            <person name="Saw J.H."/>
            <person name="Jorgensen S.L."/>
            <person name="Zaremba-Niedzwiedzka K."/>
            <person name="Martijn J."/>
            <person name="Lind A.E."/>
            <person name="van Eijk R."/>
            <person name="Schleper C."/>
            <person name="Guy L."/>
            <person name="Ettema T.J."/>
        </authorList>
    </citation>
    <scope>NUCLEOTIDE SEQUENCE</scope>
</reference>
<organism evidence="1">
    <name type="scientific">marine sediment metagenome</name>
    <dbReference type="NCBI Taxonomy" id="412755"/>
    <lineage>
        <taxon>unclassified sequences</taxon>
        <taxon>metagenomes</taxon>
        <taxon>ecological metagenomes</taxon>
    </lineage>
</organism>
<dbReference type="EMBL" id="LAZR01052796">
    <property type="protein sequence ID" value="KKK82163.1"/>
    <property type="molecule type" value="Genomic_DNA"/>
</dbReference>
<name>A0A0F8YL70_9ZZZZ</name>
<accession>A0A0F8YL70</accession>